<evidence type="ECO:0000256" key="1">
    <source>
        <dbReference type="SAM" id="MobiDB-lite"/>
    </source>
</evidence>
<dbReference type="Proteomes" id="UP000472261">
    <property type="component" value="Unplaced"/>
</dbReference>
<accession>A0A669P451</accession>
<evidence type="ECO:0000313" key="2">
    <source>
        <dbReference type="Ensembl" id="ENSPCLP00000002259.1"/>
    </source>
</evidence>
<feature type="region of interest" description="Disordered" evidence="1">
    <location>
        <begin position="123"/>
        <end position="230"/>
    </location>
</feature>
<name>A0A669P451_PHACC</name>
<dbReference type="GO" id="GO:0005886">
    <property type="term" value="C:plasma membrane"/>
    <property type="evidence" value="ECO:0007669"/>
    <property type="project" value="TreeGrafter"/>
</dbReference>
<reference evidence="2" key="2">
    <citation type="submission" date="2025-09" db="UniProtKB">
        <authorList>
            <consortium name="Ensembl"/>
        </authorList>
    </citation>
    <scope>IDENTIFICATION</scope>
</reference>
<reference evidence="2" key="1">
    <citation type="submission" date="2025-08" db="UniProtKB">
        <authorList>
            <consortium name="Ensembl"/>
        </authorList>
    </citation>
    <scope>IDENTIFICATION</scope>
</reference>
<sequence length="344" mass="36933">MLCSESPLSPSYLPLGLGTGLPGVSCTGEHDSCQLGLQNHPFISLQHHQRTAEVGRDLQLLWPKPSSSHASEHTSKEEIPQPLGTLCQCPITALMLLHSMLTNFTNLPQEQAINPFPVLQHQAEGAQRRYAPSHPAPPRAASAQSPCGQGAPRRRWAGPWRAGRQRDCQRGGGAGYGSAGDERDPADCSLAGSDGRLAGEPLRSRPMSPNAPGSPTSPGSPLSPGAAPLKHSCKGHHLHTVGGVIEKDVCSRCSHKRWHHIKPAHKSKEHRRSRLGEVTVLSVGRFRVTKVEHKSNSKERKSLMSVTGVEGLNGDMPAAPAKQEAKEAPATPVKEGTQERRSSE</sequence>
<gene>
    <name evidence="2" type="primary">RELL1</name>
</gene>
<feature type="region of interest" description="Disordered" evidence="1">
    <location>
        <begin position="294"/>
        <end position="344"/>
    </location>
</feature>
<dbReference type="InterPro" id="IPR042315">
    <property type="entry name" value="RELL1"/>
</dbReference>
<feature type="compositionally biased region" description="Low complexity" evidence="1">
    <location>
        <begin position="208"/>
        <end position="228"/>
    </location>
</feature>
<organism evidence="2 3">
    <name type="scientific">Phasianus colchicus</name>
    <name type="common">Common pheasant</name>
    <dbReference type="NCBI Taxonomy" id="9054"/>
    <lineage>
        <taxon>Eukaryota</taxon>
        <taxon>Metazoa</taxon>
        <taxon>Chordata</taxon>
        <taxon>Craniata</taxon>
        <taxon>Vertebrata</taxon>
        <taxon>Euteleostomi</taxon>
        <taxon>Archelosauria</taxon>
        <taxon>Archosauria</taxon>
        <taxon>Dinosauria</taxon>
        <taxon>Saurischia</taxon>
        <taxon>Theropoda</taxon>
        <taxon>Coelurosauria</taxon>
        <taxon>Aves</taxon>
        <taxon>Neognathae</taxon>
        <taxon>Galloanserae</taxon>
        <taxon>Galliformes</taxon>
        <taxon>Phasianidae</taxon>
        <taxon>Phasianinae</taxon>
        <taxon>Phasianus</taxon>
    </lineage>
</organism>
<dbReference type="AlphaFoldDB" id="A0A669P451"/>
<keyword evidence="3" id="KW-1185">Reference proteome</keyword>
<evidence type="ECO:0000313" key="3">
    <source>
        <dbReference type="Proteomes" id="UP000472261"/>
    </source>
</evidence>
<dbReference type="PANTHER" id="PTHR31037">
    <property type="entry name" value="RELT-LIKE PROTEIN 1-RELATED"/>
    <property type="match status" value="1"/>
</dbReference>
<dbReference type="GO" id="GO:1900745">
    <property type="term" value="P:positive regulation of p38MAPK cascade"/>
    <property type="evidence" value="ECO:0007669"/>
    <property type="project" value="InterPro"/>
</dbReference>
<dbReference type="PANTHER" id="PTHR31037:SF1">
    <property type="entry name" value="RELT-LIKE PROTEIN 1"/>
    <property type="match status" value="1"/>
</dbReference>
<proteinExistence type="predicted"/>
<protein>
    <submittedName>
        <fullName evidence="2">RELT like 1</fullName>
    </submittedName>
</protein>
<feature type="compositionally biased region" description="Low complexity" evidence="1">
    <location>
        <begin position="128"/>
        <end position="146"/>
    </location>
</feature>
<dbReference type="Ensembl" id="ENSPCLT00000003073.1">
    <property type="protein sequence ID" value="ENSPCLP00000002259.1"/>
    <property type="gene ID" value="ENSPCLG00000001911.1"/>
</dbReference>